<comment type="caution">
    <text evidence="1">The sequence shown here is derived from an EMBL/GenBank/DDBJ whole genome shotgun (WGS) entry which is preliminary data.</text>
</comment>
<dbReference type="AlphaFoldDB" id="L1MMP0"/>
<reference evidence="1 2" key="1">
    <citation type="submission" date="2012-05" db="EMBL/GenBank/DDBJ databases">
        <authorList>
            <person name="Weinstock G."/>
            <person name="Sodergren E."/>
            <person name="Lobos E.A."/>
            <person name="Fulton L."/>
            <person name="Fulton R."/>
            <person name="Courtney L."/>
            <person name="Fronick C."/>
            <person name="O'Laughlin M."/>
            <person name="Godfrey J."/>
            <person name="Wilson R.M."/>
            <person name="Miner T."/>
            <person name="Farmer C."/>
            <person name="Delehaunty K."/>
            <person name="Cordes M."/>
            <person name="Minx P."/>
            <person name="Tomlinson C."/>
            <person name="Chen J."/>
            <person name="Wollam A."/>
            <person name="Pepin K.H."/>
            <person name="Bhonagiri V."/>
            <person name="Zhang X."/>
            <person name="Suruliraj S."/>
            <person name="Warren W."/>
            <person name="Mitreva M."/>
            <person name="Mardis E.R."/>
            <person name="Wilson R.K."/>
        </authorList>
    </citation>
    <scope>NUCLEOTIDE SEQUENCE [LARGE SCALE GENOMIC DNA]</scope>
    <source>
        <strain evidence="1 2">F0235</strain>
    </source>
</reference>
<name>L1MMP0_9CORY</name>
<dbReference type="Proteomes" id="UP000010445">
    <property type="component" value="Unassembled WGS sequence"/>
</dbReference>
<evidence type="ECO:0000313" key="1">
    <source>
        <dbReference type="EMBL" id="EKX92518.1"/>
    </source>
</evidence>
<gene>
    <name evidence="1" type="ORF">HMPREF9997_00184</name>
</gene>
<dbReference type="EMBL" id="AMEM01000005">
    <property type="protein sequence ID" value="EKX92518.1"/>
    <property type="molecule type" value="Genomic_DNA"/>
</dbReference>
<accession>L1MMP0</accession>
<dbReference type="HOGENOM" id="CLU_2648340_0_0_11"/>
<protein>
    <submittedName>
        <fullName evidence="1">Uncharacterized protein</fullName>
    </submittedName>
</protein>
<organism evidence="1 2">
    <name type="scientific">Corynebacterium durum F0235</name>
    <dbReference type="NCBI Taxonomy" id="1035195"/>
    <lineage>
        <taxon>Bacteria</taxon>
        <taxon>Bacillati</taxon>
        <taxon>Actinomycetota</taxon>
        <taxon>Actinomycetes</taxon>
        <taxon>Mycobacteriales</taxon>
        <taxon>Corynebacteriaceae</taxon>
        <taxon>Corynebacterium</taxon>
    </lineage>
</organism>
<proteinExistence type="predicted"/>
<keyword evidence="2" id="KW-1185">Reference proteome</keyword>
<evidence type="ECO:0000313" key="2">
    <source>
        <dbReference type="Proteomes" id="UP000010445"/>
    </source>
</evidence>
<dbReference type="STRING" id="1035195.HMPREF9997_00184"/>
<sequence>MITVLPVACNILVIYPRIMRTRVHALLCPLIQQHDAKVLPIACDSGYAYGVTIRSIITQHHTLLGEELPTLLLEDM</sequence>
<dbReference type="PATRIC" id="fig|1035195.3.peg.173"/>